<dbReference type="PANTHER" id="PTHR37317:SF1">
    <property type="entry name" value="ZINC-RIBBON DOMAIN-CONTAINING PROTEIN-RELATED"/>
    <property type="match status" value="1"/>
</dbReference>
<organism evidence="3 4">
    <name type="scientific">Amycolatopsis panacis</name>
    <dbReference type="NCBI Taxonomy" id="2340917"/>
    <lineage>
        <taxon>Bacteria</taxon>
        <taxon>Bacillati</taxon>
        <taxon>Actinomycetota</taxon>
        <taxon>Actinomycetes</taxon>
        <taxon>Pseudonocardiales</taxon>
        <taxon>Pseudonocardiaceae</taxon>
        <taxon>Amycolatopsis</taxon>
    </lineage>
</organism>
<evidence type="ECO:0000256" key="1">
    <source>
        <dbReference type="SAM" id="MobiDB-lite"/>
    </source>
</evidence>
<dbReference type="AlphaFoldDB" id="A0A419IC81"/>
<reference evidence="3 4" key="1">
    <citation type="submission" date="2018-09" db="EMBL/GenBank/DDBJ databases">
        <title>YIM PH 21725 draft genome.</title>
        <authorList>
            <person name="Miao C."/>
        </authorList>
    </citation>
    <scope>NUCLEOTIDE SEQUENCE [LARGE SCALE GENOMIC DNA]</scope>
    <source>
        <strain evidence="4">YIM PH21725</strain>
    </source>
</reference>
<protein>
    <recommendedName>
        <fullName evidence="2">Treble clef zinc finger domain-containing protein</fullName>
    </recommendedName>
</protein>
<feature type="domain" description="Treble clef zinc finger" evidence="2">
    <location>
        <begin position="58"/>
        <end position="116"/>
    </location>
</feature>
<evidence type="ECO:0000313" key="3">
    <source>
        <dbReference type="EMBL" id="RJQ92743.1"/>
    </source>
</evidence>
<accession>A0A419IC81</accession>
<feature type="domain" description="Treble clef zinc finger" evidence="2">
    <location>
        <begin position="8"/>
        <end position="43"/>
    </location>
</feature>
<name>A0A419IC81_9PSEU</name>
<proteinExistence type="predicted"/>
<feature type="domain" description="Treble clef zinc finger" evidence="2">
    <location>
        <begin position="140"/>
        <end position="186"/>
    </location>
</feature>
<evidence type="ECO:0000259" key="2">
    <source>
        <dbReference type="Pfam" id="PF14311"/>
    </source>
</evidence>
<sequence>MPTAGRATVWWKCQAGDDHRWSAPPYSRTNPSKPAGCPFCSGRRPSSTTRLDVTHPELAAQLDSTRSSIDVSELTAGSQKIVPWVCPVALDHRWAGPPASRIRKGRIVGCPFCAGRRLSITNRLDTRVPEVAAYLNADQSGRSADKLYFRSNFRAVWTCVANPEHSYSLPVHDRLLTTGRCPKCRGLPWN</sequence>
<dbReference type="InterPro" id="IPR025487">
    <property type="entry name" value="DUF4379"/>
</dbReference>
<keyword evidence="4" id="KW-1185">Reference proteome</keyword>
<evidence type="ECO:0000313" key="4">
    <source>
        <dbReference type="Proteomes" id="UP000285112"/>
    </source>
</evidence>
<dbReference type="Pfam" id="PF14311">
    <property type="entry name" value="DUF4379"/>
    <property type="match status" value="3"/>
</dbReference>
<feature type="region of interest" description="Disordered" evidence="1">
    <location>
        <begin position="22"/>
        <end position="41"/>
    </location>
</feature>
<dbReference type="Proteomes" id="UP000285112">
    <property type="component" value="Unassembled WGS sequence"/>
</dbReference>
<dbReference type="PANTHER" id="PTHR37317">
    <property type="entry name" value="BLR8090 PROTEIN"/>
    <property type="match status" value="1"/>
</dbReference>
<gene>
    <name evidence="3" type="ORF">D5S19_00260</name>
</gene>
<comment type="caution">
    <text evidence="3">The sequence shown here is derived from an EMBL/GenBank/DDBJ whole genome shotgun (WGS) entry which is preliminary data.</text>
</comment>
<dbReference type="EMBL" id="QZFV01000005">
    <property type="protein sequence ID" value="RJQ92743.1"/>
    <property type="molecule type" value="Genomic_DNA"/>
</dbReference>